<dbReference type="OMA" id="HRIVHEK"/>
<evidence type="ECO:0000256" key="2">
    <source>
        <dbReference type="ARBA" id="ARBA00023319"/>
    </source>
</evidence>
<dbReference type="EMBL" id="EAAA01002358">
    <property type="status" value="NOT_ANNOTATED_CDS"/>
    <property type="molecule type" value="Genomic_DNA"/>
</dbReference>
<feature type="domain" description="Ig-like" evidence="4">
    <location>
        <begin position="85"/>
        <end position="176"/>
    </location>
</feature>
<feature type="domain" description="Ig-like" evidence="4">
    <location>
        <begin position="360"/>
        <end position="449"/>
    </location>
</feature>
<dbReference type="InterPro" id="IPR003599">
    <property type="entry name" value="Ig_sub"/>
</dbReference>
<dbReference type="InterPro" id="IPR036179">
    <property type="entry name" value="Ig-like_dom_sf"/>
</dbReference>
<dbReference type="STRING" id="7719.ENSCINP00000014238"/>
<dbReference type="GeneTree" id="ENSGT00940000153441"/>
<dbReference type="Pfam" id="PF07679">
    <property type="entry name" value="I-set"/>
    <property type="match status" value="3"/>
</dbReference>
<evidence type="ECO:0000256" key="1">
    <source>
        <dbReference type="ARBA" id="ARBA00023157"/>
    </source>
</evidence>
<dbReference type="SMART" id="SM00408">
    <property type="entry name" value="IGc2"/>
    <property type="match status" value="3"/>
</dbReference>
<dbReference type="GO" id="GO:0098632">
    <property type="term" value="F:cell-cell adhesion mediator activity"/>
    <property type="evidence" value="ECO:0000318"/>
    <property type="project" value="GO_Central"/>
</dbReference>
<dbReference type="GO" id="GO:0070593">
    <property type="term" value="P:dendrite self-avoidance"/>
    <property type="evidence" value="ECO:0000318"/>
    <property type="project" value="GO_Central"/>
</dbReference>
<feature type="compositionally biased region" description="Basic and acidic residues" evidence="3">
    <location>
        <begin position="11"/>
        <end position="22"/>
    </location>
</feature>
<dbReference type="PANTHER" id="PTHR47633">
    <property type="entry name" value="IMMUNOGLOBULIN"/>
    <property type="match status" value="1"/>
</dbReference>
<proteinExistence type="predicted"/>
<dbReference type="InterPro" id="IPR013783">
    <property type="entry name" value="Ig-like_fold"/>
</dbReference>
<evidence type="ECO:0000259" key="4">
    <source>
        <dbReference type="PROSITE" id="PS50835"/>
    </source>
</evidence>
<feature type="region of interest" description="Disordered" evidence="3">
    <location>
        <begin position="1"/>
        <end position="22"/>
    </location>
</feature>
<dbReference type="GO" id="GO:0030424">
    <property type="term" value="C:axon"/>
    <property type="evidence" value="ECO:0000318"/>
    <property type="project" value="GO_Central"/>
</dbReference>
<dbReference type="GO" id="GO:0007411">
    <property type="term" value="P:axon guidance"/>
    <property type="evidence" value="ECO:0000318"/>
    <property type="project" value="GO_Central"/>
</dbReference>
<name>F6VPC0_CIOIN</name>
<dbReference type="EMBL" id="EAAA01002361">
    <property type="status" value="NOT_ANNOTATED_CDS"/>
    <property type="molecule type" value="Genomic_DNA"/>
</dbReference>
<dbReference type="PROSITE" id="PS50835">
    <property type="entry name" value="IG_LIKE"/>
    <property type="match status" value="3"/>
</dbReference>
<dbReference type="AlphaFoldDB" id="F6VPC0"/>
<dbReference type="InParanoid" id="F6VPC0"/>
<protein>
    <recommendedName>
        <fullName evidence="4">Ig-like domain-containing protein</fullName>
    </recommendedName>
</protein>
<dbReference type="HOGENOM" id="CLU_049695_0_0_1"/>
<evidence type="ECO:0000256" key="3">
    <source>
        <dbReference type="SAM" id="MobiDB-lite"/>
    </source>
</evidence>
<accession>F6VPC0</accession>
<keyword evidence="1" id="KW-1015">Disulfide bond</keyword>
<dbReference type="InterPro" id="IPR007110">
    <property type="entry name" value="Ig-like_dom"/>
</dbReference>
<dbReference type="Gene3D" id="2.60.40.10">
    <property type="entry name" value="Immunoglobulins"/>
    <property type="match status" value="3"/>
</dbReference>
<dbReference type="InterPro" id="IPR003598">
    <property type="entry name" value="Ig_sub2"/>
</dbReference>
<sequence>MSSYNNDNNADENHNFKAEKDQLVQQVSNTVTAPLPKQTKQEYKVSSFEQRLMNEIEYRLERSPPVLEDPEDGMYEDVPVEQQKPPIFGTVLKNFKAMDGTSTKFSCRVTAIPSAKVFWFKDGKQISKRSQHYIQRSDDQGCHELSIPHLCMEDDGNYTALATNPQGRVSTSGRLAMVSEKNRSVANDGNHPNSNVVRKSPTSPHGRRVTSPVITSPRQLMPHELPSPPIAVNAAPQEVLPEKGQLAADEESPIEKYYRPNFIQKPAAENNVEEGKLVRFDVKVTGLPLPEIEWFINGRPVRQDSLHKILVRENNVHSLLLERASPMDEGQYTVVATNKAGSATVNVQLHVAAREFMTPPAFVQRLAANCVAEGEPVRLEARVVATPRPIITWKKGSDQIMHDHRTQLYQDESGYVCLQISQTSLRDAAWYTCSATNKAGISSCNCKLDVYSPTCDAPSSKHRIRTPHRYANLAKVAGVDMREALTPDAQSHHILPESDDL</sequence>
<reference evidence="6" key="1">
    <citation type="journal article" date="2002" name="Science">
        <title>The draft genome of Ciona intestinalis: insights into chordate and vertebrate origins.</title>
        <authorList>
            <person name="Dehal P."/>
            <person name="Satou Y."/>
            <person name="Campbell R.K."/>
            <person name="Chapman J."/>
            <person name="Degnan B."/>
            <person name="De Tomaso A."/>
            <person name="Davidson B."/>
            <person name="Di Gregorio A."/>
            <person name="Gelpke M."/>
            <person name="Goodstein D.M."/>
            <person name="Harafuji N."/>
            <person name="Hastings K.E."/>
            <person name="Ho I."/>
            <person name="Hotta K."/>
            <person name="Huang W."/>
            <person name="Kawashima T."/>
            <person name="Lemaire P."/>
            <person name="Martinez D."/>
            <person name="Meinertzhagen I.A."/>
            <person name="Necula S."/>
            <person name="Nonaka M."/>
            <person name="Putnam N."/>
            <person name="Rash S."/>
            <person name="Saiga H."/>
            <person name="Satake M."/>
            <person name="Terry A."/>
            <person name="Yamada L."/>
            <person name="Wang H.G."/>
            <person name="Awazu S."/>
            <person name="Azumi K."/>
            <person name="Boore J."/>
            <person name="Branno M."/>
            <person name="Chin-Bow S."/>
            <person name="DeSantis R."/>
            <person name="Doyle S."/>
            <person name="Francino P."/>
            <person name="Keys D.N."/>
            <person name="Haga S."/>
            <person name="Hayashi H."/>
            <person name="Hino K."/>
            <person name="Imai K.S."/>
            <person name="Inaba K."/>
            <person name="Kano S."/>
            <person name="Kobayashi K."/>
            <person name="Kobayashi M."/>
            <person name="Lee B.I."/>
            <person name="Makabe K.W."/>
            <person name="Manohar C."/>
            <person name="Matassi G."/>
            <person name="Medina M."/>
            <person name="Mochizuki Y."/>
            <person name="Mount S."/>
            <person name="Morishita T."/>
            <person name="Miura S."/>
            <person name="Nakayama A."/>
            <person name="Nishizaka S."/>
            <person name="Nomoto H."/>
            <person name="Ohta F."/>
            <person name="Oishi K."/>
            <person name="Rigoutsos I."/>
            <person name="Sano M."/>
            <person name="Sasaki A."/>
            <person name="Sasakura Y."/>
            <person name="Shoguchi E."/>
            <person name="Shin-i T."/>
            <person name="Spagnuolo A."/>
            <person name="Stainier D."/>
            <person name="Suzuki M.M."/>
            <person name="Tassy O."/>
            <person name="Takatori N."/>
            <person name="Tokuoka M."/>
            <person name="Yagi K."/>
            <person name="Yoshizaki F."/>
            <person name="Wada S."/>
            <person name="Zhang C."/>
            <person name="Hyatt P.D."/>
            <person name="Larimer F."/>
            <person name="Detter C."/>
            <person name="Doggett N."/>
            <person name="Glavina T."/>
            <person name="Hawkins T."/>
            <person name="Richardson P."/>
            <person name="Lucas S."/>
            <person name="Kohara Y."/>
            <person name="Levine M."/>
            <person name="Satoh N."/>
            <person name="Rokhsar D.S."/>
        </authorList>
    </citation>
    <scope>NUCLEOTIDE SEQUENCE [LARGE SCALE GENOMIC DNA]</scope>
</reference>
<dbReference type="SUPFAM" id="SSF48726">
    <property type="entry name" value="Immunoglobulin"/>
    <property type="match status" value="3"/>
</dbReference>
<organism evidence="5 6">
    <name type="scientific">Ciona intestinalis</name>
    <name type="common">Transparent sea squirt</name>
    <name type="synonym">Ascidia intestinalis</name>
    <dbReference type="NCBI Taxonomy" id="7719"/>
    <lineage>
        <taxon>Eukaryota</taxon>
        <taxon>Metazoa</taxon>
        <taxon>Chordata</taxon>
        <taxon>Tunicata</taxon>
        <taxon>Ascidiacea</taxon>
        <taxon>Phlebobranchia</taxon>
        <taxon>Cionidae</taxon>
        <taxon>Ciona</taxon>
    </lineage>
</organism>
<evidence type="ECO:0000313" key="6">
    <source>
        <dbReference type="Proteomes" id="UP000008144"/>
    </source>
</evidence>
<reference evidence="5" key="4">
    <citation type="submission" date="2025-09" db="UniProtKB">
        <authorList>
            <consortium name="Ensembl"/>
        </authorList>
    </citation>
    <scope>IDENTIFICATION</scope>
</reference>
<dbReference type="GO" id="GO:0005886">
    <property type="term" value="C:plasma membrane"/>
    <property type="evidence" value="ECO:0000318"/>
    <property type="project" value="GO_Central"/>
</dbReference>
<dbReference type="FunFam" id="2.60.40.10:FF:000032">
    <property type="entry name" value="palladin isoform X1"/>
    <property type="match status" value="2"/>
</dbReference>
<keyword evidence="6" id="KW-1185">Reference proteome</keyword>
<feature type="domain" description="Ig-like" evidence="4">
    <location>
        <begin position="260"/>
        <end position="346"/>
    </location>
</feature>
<keyword evidence="2" id="KW-0393">Immunoglobulin domain</keyword>
<feature type="region of interest" description="Disordered" evidence="3">
    <location>
        <begin position="183"/>
        <end position="221"/>
    </location>
</feature>
<dbReference type="PANTHER" id="PTHR47633:SF4">
    <property type="entry name" value="MYOPALLADIN ISOFORM X1"/>
    <property type="match status" value="1"/>
</dbReference>
<dbReference type="Ensembl" id="ENSCINT00000014238.3">
    <property type="protein sequence ID" value="ENSCINP00000014238.3"/>
    <property type="gene ID" value="ENSCING00000006931.3"/>
</dbReference>
<dbReference type="GO" id="GO:0007156">
    <property type="term" value="P:homophilic cell adhesion via plasma membrane adhesion molecules"/>
    <property type="evidence" value="ECO:0000318"/>
    <property type="project" value="GO_Central"/>
</dbReference>
<dbReference type="Proteomes" id="UP000008144">
    <property type="component" value="Chromosome 7"/>
</dbReference>
<dbReference type="FunFam" id="2.60.40.10:FF:000612">
    <property type="entry name" value="palladin isoform X1"/>
    <property type="match status" value="1"/>
</dbReference>
<reference evidence="5" key="3">
    <citation type="submission" date="2025-08" db="UniProtKB">
        <authorList>
            <consortium name="Ensembl"/>
        </authorList>
    </citation>
    <scope>IDENTIFICATION</scope>
</reference>
<evidence type="ECO:0000313" key="5">
    <source>
        <dbReference type="Ensembl" id="ENSCINP00000014238.3"/>
    </source>
</evidence>
<dbReference type="SMART" id="SM00409">
    <property type="entry name" value="IG"/>
    <property type="match status" value="3"/>
</dbReference>
<dbReference type="InterPro" id="IPR013098">
    <property type="entry name" value="Ig_I-set"/>
</dbReference>
<dbReference type="EMBL" id="EAAA01002359">
    <property type="status" value="NOT_ANNOTATED_CDS"/>
    <property type="molecule type" value="Genomic_DNA"/>
</dbReference>
<dbReference type="EMBL" id="EAAA01002360">
    <property type="status" value="NOT_ANNOTATED_CDS"/>
    <property type="molecule type" value="Genomic_DNA"/>
</dbReference>
<reference evidence="5" key="2">
    <citation type="journal article" date="2008" name="Genome Biol.">
        <title>Improved genome assembly and evidence-based global gene model set for the chordate Ciona intestinalis: new insight into intron and operon populations.</title>
        <authorList>
            <person name="Satou Y."/>
            <person name="Mineta K."/>
            <person name="Ogasawara M."/>
            <person name="Sasakura Y."/>
            <person name="Shoguchi E."/>
            <person name="Ueno K."/>
            <person name="Yamada L."/>
            <person name="Matsumoto J."/>
            <person name="Wasserscheid J."/>
            <person name="Dewar K."/>
            <person name="Wiley G.B."/>
            <person name="Macmil S.L."/>
            <person name="Roe B.A."/>
            <person name="Zeller R.W."/>
            <person name="Hastings K.E."/>
            <person name="Lemaire P."/>
            <person name="Lindquist E."/>
            <person name="Endo T."/>
            <person name="Hotta K."/>
            <person name="Inaba K."/>
        </authorList>
    </citation>
    <scope>NUCLEOTIDE SEQUENCE [LARGE SCALE GENOMIC DNA]</scope>
    <source>
        <strain evidence="5">wild type</strain>
    </source>
</reference>
<feature type="compositionally biased region" description="Polar residues" evidence="3">
    <location>
        <begin position="184"/>
        <end position="203"/>
    </location>
</feature>